<dbReference type="KEGG" id="lacs:H4075_08435"/>
<keyword evidence="1" id="KW-0472">Membrane</keyword>
<evidence type="ECO:0000313" key="2">
    <source>
        <dbReference type="EMBL" id="QNA46194.1"/>
    </source>
</evidence>
<dbReference type="AlphaFoldDB" id="A0A7G5XL41"/>
<keyword evidence="3" id="KW-1185">Reference proteome</keyword>
<name>A0A7G5XL41_9BACT</name>
<feature type="transmembrane region" description="Helical" evidence="1">
    <location>
        <begin position="12"/>
        <end position="30"/>
    </location>
</feature>
<accession>A0A7G5XL41</accession>
<keyword evidence="1" id="KW-1133">Transmembrane helix</keyword>
<protein>
    <submittedName>
        <fullName evidence="2">Uncharacterized protein</fullName>
    </submittedName>
</protein>
<dbReference type="Proteomes" id="UP000515344">
    <property type="component" value="Chromosome"/>
</dbReference>
<feature type="transmembrane region" description="Helical" evidence="1">
    <location>
        <begin position="139"/>
        <end position="158"/>
    </location>
</feature>
<gene>
    <name evidence="2" type="ORF">H4075_08435</name>
</gene>
<proteinExistence type="predicted"/>
<feature type="transmembrane region" description="Helical" evidence="1">
    <location>
        <begin position="74"/>
        <end position="93"/>
    </location>
</feature>
<evidence type="ECO:0000256" key="1">
    <source>
        <dbReference type="SAM" id="Phobius"/>
    </source>
</evidence>
<dbReference type="RefSeq" id="WP_182805896.1">
    <property type="nucleotide sequence ID" value="NZ_CP060007.1"/>
</dbReference>
<sequence length="240" mass="28503">MKLEKTIFQKSHLYFIAFFLFVVAGFWVTYFTKLLEQKNYRMHLHGIALTLWCLMLIVQPYLIRTKRTKLHRTVGKASYILVPLMIFTTLDLLKYQLQPVPQLGTMDYFFVALAANALVAFALLYGLAIYHRKKSTIHARYMICTVFPMFTPVTDRLIHIHFRGMLNYMPTIEGNPMAPFAGFLLADLMLIGLCIWDWRSHKRWNVFPLALLILVLYHISVFTFYKFEFWRNFCELFVRF</sequence>
<evidence type="ECO:0000313" key="3">
    <source>
        <dbReference type="Proteomes" id="UP000515344"/>
    </source>
</evidence>
<feature type="transmembrane region" description="Helical" evidence="1">
    <location>
        <begin position="108"/>
        <end position="127"/>
    </location>
</feature>
<organism evidence="2 3">
    <name type="scientific">Lacibacter sediminis</name>
    <dbReference type="NCBI Taxonomy" id="2760713"/>
    <lineage>
        <taxon>Bacteria</taxon>
        <taxon>Pseudomonadati</taxon>
        <taxon>Bacteroidota</taxon>
        <taxon>Chitinophagia</taxon>
        <taxon>Chitinophagales</taxon>
        <taxon>Chitinophagaceae</taxon>
        <taxon>Lacibacter</taxon>
    </lineage>
</organism>
<dbReference type="EMBL" id="CP060007">
    <property type="protein sequence ID" value="QNA46194.1"/>
    <property type="molecule type" value="Genomic_DNA"/>
</dbReference>
<reference evidence="3" key="1">
    <citation type="submission" date="2020-08" db="EMBL/GenBank/DDBJ databases">
        <title>Lacibacter sp. S13-6-6 genome sequencing.</title>
        <authorList>
            <person name="Jin L."/>
        </authorList>
    </citation>
    <scope>NUCLEOTIDE SEQUENCE [LARGE SCALE GENOMIC DNA]</scope>
    <source>
        <strain evidence="3">S13-6-6</strain>
    </source>
</reference>
<feature type="transmembrane region" description="Helical" evidence="1">
    <location>
        <begin position="205"/>
        <end position="225"/>
    </location>
</feature>
<keyword evidence="1" id="KW-0812">Transmembrane</keyword>
<feature type="transmembrane region" description="Helical" evidence="1">
    <location>
        <begin position="42"/>
        <end position="62"/>
    </location>
</feature>
<feature type="transmembrane region" description="Helical" evidence="1">
    <location>
        <begin position="178"/>
        <end position="198"/>
    </location>
</feature>